<feature type="domain" description="PLA2c" evidence="8">
    <location>
        <begin position="212"/>
        <end position="645"/>
    </location>
</feature>
<evidence type="ECO:0000313" key="9">
    <source>
        <dbReference type="EMBL" id="CAK7211872.1"/>
    </source>
</evidence>
<evidence type="ECO:0000256" key="4">
    <source>
        <dbReference type="ARBA" id="ARBA00023098"/>
    </source>
</evidence>
<evidence type="ECO:0000256" key="2">
    <source>
        <dbReference type="ARBA" id="ARBA00022801"/>
    </source>
</evidence>
<keyword evidence="10" id="KW-1185">Reference proteome</keyword>
<dbReference type="Pfam" id="PF01735">
    <property type="entry name" value="PLA2_B"/>
    <property type="match status" value="1"/>
</dbReference>
<reference evidence="9 10" key="1">
    <citation type="submission" date="2024-01" db="EMBL/GenBank/DDBJ databases">
        <authorList>
            <person name="Allen C."/>
            <person name="Tagirdzhanova G."/>
        </authorList>
    </citation>
    <scope>NUCLEOTIDE SEQUENCE [LARGE SCALE GENOMIC DNA]</scope>
</reference>
<proteinExistence type="inferred from homology"/>
<evidence type="ECO:0000256" key="1">
    <source>
        <dbReference type="ARBA" id="ARBA00008780"/>
    </source>
</evidence>
<dbReference type="PANTHER" id="PTHR10728:SF40">
    <property type="entry name" value="PATATIN FAMILY PROTEIN"/>
    <property type="match status" value="1"/>
</dbReference>
<evidence type="ECO:0000256" key="6">
    <source>
        <dbReference type="RuleBase" id="RU362103"/>
    </source>
</evidence>
<evidence type="ECO:0000313" key="10">
    <source>
        <dbReference type="Proteomes" id="UP001642406"/>
    </source>
</evidence>
<evidence type="ECO:0000256" key="5">
    <source>
        <dbReference type="PROSITE-ProRule" id="PRU00555"/>
    </source>
</evidence>
<gene>
    <name evidence="9" type="ORF">SBRCBS47491_001270</name>
</gene>
<sequence length="924" mass="101132">MAPHQSLRQGCSRAHCACRPLLMRCPARPRPIATANRLSSSPTARRSIFTSASGRHSRPSSSSSSTSSYTTRPIRTTAASLAALGSLLVFSLSPHSRYIHLDAGPQGRAAAPKEPPQWAQNGKDNNPKKDNDKEEEKEDDGTSTVEAVTDWFREAGNVDWSGLPDRIADRLLPEWSKMLPGYIRKLQRELDSVPGSLADEIWREAHDPTIHPEVQFGARVRVSDDLCQEEQAFRSHRKPMTAKALHSYLGLPASETVHPDDVPVIALCGSGGGLRALVAGTGSLMAAAETGLFDCATYTAGVSGSCWLQAMYFSSFTHQDFTRVAEHLRARLGVHIAHPPELLMLLTTAPTNKFLLSGPVERFKADPSTRFGLVDVYGTLLAARLLIPRGELGVSSLDFKVSNQRRHLTRGQNPMPIYTAVRHEIPDLEENGIKDEPSKSSKSSKSSTSSKTEIKHDNETPKKDAWFQWFEITPYEFFCEEFAAGIPTWAMGRNFHKGQDVPLTAQSPGGDPIHYHLPEVRMPLMLGIFGSAFCATLSHYYKEIRPVVQSLSGMAGLDELIWGRNDDLSKVHPIEPATLPNPVFGMDASQLPVTVPPGLLERPHIQLMDAGMSNNLPLYPFMRPGRGVEVIVVFDASADIRKDNWLYVADGYARRRGVKGWPVGAGWPPSDEPPAKTAQELEEAGASSTDTADDKLSQAMKDQAEKAKKEAAKEARREAAKASSTSNKGGKVGGRKNKEKKDNGKKNGSGQSPSEAENAKTAAKELGYCTVWVGSTSEKVSTAEEAAATEPAAEGKEAFVSSAPIDESTHWRLTDPDAGLTLVYMPYLANESKVPGVDPATSDFMSTWNFVYRPEEVDKAVALARANFAEGEAQIKATVRAVYERKKKLRLVSEKRLHQALMKRIQDAAAKEKKARKEAEGRPE</sequence>
<dbReference type="InterPro" id="IPR002642">
    <property type="entry name" value="LysoPLipase_cat_dom"/>
</dbReference>
<keyword evidence="2 5" id="KW-0378">Hydrolase</keyword>
<name>A0ABP0AX70_9PEZI</name>
<feature type="compositionally biased region" description="Basic and acidic residues" evidence="7">
    <location>
        <begin position="125"/>
        <end position="134"/>
    </location>
</feature>
<accession>A0ABP0AX70</accession>
<dbReference type="PANTHER" id="PTHR10728">
    <property type="entry name" value="CYTOSOLIC PHOSPHOLIPASE A2"/>
    <property type="match status" value="1"/>
</dbReference>
<keyword evidence="3 5" id="KW-0442">Lipid degradation</keyword>
<feature type="region of interest" description="Disordered" evidence="7">
    <location>
        <begin position="33"/>
        <end position="71"/>
    </location>
</feature>
<dbReference type="InterPro" id="IPR016035">
    <property type="entry name" value="Acyl_Trfase/lysoPLipase"/>
</dbReference>
<comment type="catalytic activity">
    <reaction evidence="6">
        <text>a 1-acyl-sn-glycero-3-phosphocholine + H2O = sn-glycerol 3-phosphocholine + a fatty acid + H(+)</text>
        <dbReference type="Rhea" id="RHEA:15177"/>
        <dbReference type="ChEBI" id="CHEBI:15377"/>
        <dbReference type="ChEBI" id="CHEBI:15378"/>
        <dbReference type="ChEBI" id="CHEBI:16870"/>
        <dbReference type="ChEBI" id="CHEBI:28868"/>
        <dbReference type="ChEBI" id="CHEBI:58168"/>
        <dbReference type="EC" id="3.1.1.5"/>
    </reaction>
</comment>
<feature type="compositionally biased region" description="Basic and acidic residues" evidence="7">
    <location>
        <begin position="428"/>
        <end position="439"/>
    </location>
</feature>
<evidence type="ECO:0000256" key="3">
    <source>
        <dbReference type="ARBA" id="ARBA00022963"/>
    </source>
</evidence>
<feature type="region of interest" description="Disordered" evidence="7">
    <location>
        <begin position="105"/>
        <end position="144"/>
    </location>
</feature>
<dbReference type="PROSITE" id="PS51210">
    <property type="entry name" value="PLA2C"/>
    <property type="match status" value="1"/>
</dbReference>
<dbReference type="EC" id="3.1.1.5" evidence="6"/>
<keyword evidence="4 5" id="KW-0443">Lipid metabolism</keyword>
<comment type="similarity">
    <text evidence="1 6">Belongs to the lysophospholipase family.</text>
</comment>
<feature type="compositionally biased region" description="Basic and acidic residues" evidence="7">
    <location>
        <begin position="692"/>
        <end position="720"/>
    </location>
</feature>
<dbReference type="SMART" id="SM00022">
    <property type="entry name" value="PLAc"/>
    <property type="match status" value="1"/>
</dbReference>
<comment type="caution">
    <text evidence="9">The sequence shown here is derived from an EMBL/GenBank/DDBJ whole genome shotgun (WGS) entry which is preliminary data.</text>
</comment>
<evidence type="ECO:0000256" key="7">
    <source>
        <dbReference type="SAM" id="MobiDB-lite"/>
    </source>
</evidence>
<dbReference type="Proteomes" id="UP001642406">
    <property type="component" value="Unassembled WGS sequence"/>
</dbReference>
<evidence type="ECO:0000259" key="8">
    <source>
        <dbReference type="PROSITE" id="PS51210"/>
    </source>
</evidence>
<feature type="compositionally biased region" description="Low complexity" evidence="7">
    <location>
        <begin position="440"/>
        <end position="451"/>
    </location>
</feature>
<dbReference type="SUPFAM" id="SSF52151">
    <property type="entry name" value="FabD/lysophospholipase-like"/>
    <property type="match status" value="1"/>
</dbReference>
<dbReference type="Gene3D" id="3.40.1090.10">
    <property type="entry name" value="Cytosolic phospholipase A2 catalytic domain"/>
    <property type="match status" value="1"/>
</dbReference>
<feature type="region of interest" description="Disordered" evidence="7">
    <location>
        <begin position="660"/>
        <end position="759"/>
    </location>
</feature>
<protein>
    <recommendedName>
        <fullName evidence="6">Lysophospholipase</fullName>
        <ecNumber evidence="6">3.1.1.5</ecNumber>
    </recommendedName>
</protein>
<feature type="region of interest" description="Disordered" evidence="7">
    <location>
        <begin position="428"/>
        <end position="457"/>
    </location>
</feature>
<dbReference type="EMBL" id="CAWUHC010000007">
    <property type="protein sequence ID" value="CAK7211872.1"/>
    <property type="molecule type" value="Genomic_DNA"/>
</dbReference>
<organism evidence="9 10">
    <name type="scientific">Sporothrix bragantina</name>
    <dbReference type="NCBI Taxonomy" id="671064"/>
    <lineage>
        <taxon>Eukaryota</taxon>
        <taxon>Fungi</taxon>
        <taxon>Dikarya</taxon>
        <taxon>Ascomycota</taxon>
        <taxon>Pezizomycotina</taxon>
        <taxon>Sordariomycetes</taxon>
        <taxon>Sordariomycetidae</taxon>
        <taxon>Ophiostomatales</taxon>
        <taxon>Ophiostomataceae</taxon>
        <taxon>Sporothrix</taxon>
    </lineage>
</organism>
<feature type="compositionally biased region" description="Low complexity" evidence="7">
    <location>
        <begin position="50"/>
        <end position="71"/>
    </location>
</feature>